<reference evidence="3" key="1">
    <citation type="submission" date="2022-11" db="UniProtKB">
        <authorList>
            <consortium name="WormBaseParasite"/>
        </authorList>
    </citation>
    <scope>IDENTIFICATION</scope>
</reference>
<name>A0A914CC04_9BILA</name>
<dbReference type="Pfam" id="PF15996">
    <property type="entry name" value="PNISR"/>
    <property type="match status" value="1"/>
</dbReference>
<dbReference type="WBParaSite" id="ACRNAN_Path_829.g3154.t1">
    <property type="protein sequence ID" value="ACRNAN_Path_829.g3154.t1"/>
    <property type="gene ID" value="ACRNAN_Path_829.g3154"/>
</dbReference>
<feature type="compositionally biased region" description="Basic and acidic residues" evidence="1">
    <location>
        <begin position="438"/>
        <end position="447"/>
    </location>
</feature>
<feature type="compositionally biased region" description="Acidic residues" evidence="1">
    <location>
        <begin position="382"/>
        <end position="392"/>
    </location>
</feature>
<accession>A0A914CC04</accession>
<sequence>MYQNVPASEVNWAQLAQRWIVARNLAPSNVPTPRPLMGGPVQPPAFPSPYMDPKSMHMPNVYPPMPIKPPPVNIIYPPAHSGFFSRPASNVMPPNMPYGGLPPPIRSVLSAGPSTSYVEPNFICEDEEEQYGAHFDPSLTSDDAETEQNETGAMSHWISGMTETSDQSGDLPHDWMDPSWMPNAVDTSKFHSTSGIPSLMSLSFLNQQDRKKLPAWILEGLEKAEKEKQKKLEKEERLKEAEKNAKLRQEQRAAMGLSKFDSDSDAESDKELGEETTNYETKNLPLLEEGDPVFLAKRGFKEELDKDEEQSSEDEEKREELKQLGLLTIRRLMTAVLLESTDEELNRIASQIYSESKSRAQPKILILVQSSALAALSALGDGESESSDEETDNISATKNNQNHKSDRDVATFKAPSLPTVPKLRSGELSNGSNSLATVERENLKHNVESTVKGESVDRREDKNMKSNEIPPKHASETRSGKRDRSDERDGKEHSKSHKERSKRSRSRSRERTSKRDKDRDNGRKRGNKKRDDDDLRQRKDSTESSKKHRHNAEDRKRSRSRSRSRDRAHRSSKHSRRRSRSSS</sequence>
<feature type="compositionally biased region" description="Basic residues" evidence="1">
    <location>
        <begin position="557"/>
        <end position="583"/>
    </location>
</feature>
<feature type="compositionally biased region" description="Basic residues" evidence="1">
    <location>
        <begin position="494"/>
        <end position="506"/>
    </location>
</feature>
<evidence type="ECO:0000256" key="1">
    <source>
        <dbReference type="SAM" id="MobiDB-lite"/>
    </source>
</evidence>
<organism evidence="2 3">
    <name type="scientific">Acrobeloides nanus</name>
    <dbReference type="NCBI Taxonomy" id="290746"/>
    <lineage>
        <taxon>Eukaryota</taxon>
        <taxon>Metazoa</taxon>
        <taxon>Ecdysozoa</taxon>
        <taxon>Nematoda</taxon>
        <taxon>Chromadorea</taxon>
        <taxon>Rhabditida</taxon>
        <taxon>Tylenchina</taxon>
        <taxon>Cephalobomorpha</taxon>
        <taxon>Cephaloboidea</taxon>
        <taxon>Cephalobidae</taxon>
        <taxon>Acrobeloides</taxon>
    </lineage>
</organism>
<feature type="compositionally biased region" description="Acidic residues" evidence="1">
    <location>
        <begin position="305"/>
        <end position="317"/>
    </location>
</feature>
<feature type="region of interest" description="Disordered" evidence="1">
    <location>
        <begin position="226"/>
        <end position="281"/>
    </location>
</feature>
<dbReference type="InterPro" id="IPR031937">
    <property type="entry name" value="PNISR"/>
</dbReference>
<proteinExistence type="predicted"/>
<feature type="region of interest" description="Disordered" evidence="1">
    <location>
        <begin position="298"/>
        <end position="322"/>
    </location>
</feature>
<dbReference type="Proteomes" id="UP000887540">
    <property type="component" value="Unplaced"/>
</dbReference>
<evidence type="ECO:0000313" key="2">
    <source>
        <dbReference type="Proteomes" id="UP000887540"/>
    </source>
</evidence>
<feature type="compositionally biased region" description="Polar residues" evidence="1">
    <location>
        <begin position="393"/>
        <end position="402"/>
    </location>
</feature>
<feature type="compositionally biased region" description="Polar residues" evidence="1">
    <location>
        <begin position="427"/>
        <end position="436"/>
    </location>
</feature>
<dbReference type="AlphaFoldDB" id="A0A914CC04"/>
<feature type="compositionally biased region" description="Basic and acidic residues" evidence="1">
    <location>
        <begin position="454"/>
        <end position="493"/>
    </location>
</feature>
<protein>
    <submittedName>
        <fullName evidence="3">Uncharacterized protein</fullName>
    </submittedName>
</protein>
<evidence type="ECO:0000313" key="3">
    <source>
        <dbReference type="WBParaSite" id="ACRNAN_Path_829.g3154.t1"/>
    </source>
</evidence>
<feature type="compositionally biased region" description="Basic and acidic residues" evidence="1">
    <location>
        <begin position="226"/>
        <end position="251"/>
    </location>
</feature>
<feature type="region of interest" description="Disordered" evidence="1">
    <location>
        <begin position="378"/>
        <end position="583"/>
    </location>
</feature>
<keyword evidence="2" id="KW-1185">Reference proteome</keyword>
<feature type="compositionally biased region" description="Basic and acidic residues" evidence="1">
    <location>
        <begin position="507"/>
        <end position="556"/>
    </location>
</feature>
<dbReference type="PANTHER" id="PTHR31518">
    <property type="entry name" value="ARGININE/SERINE-RICH PROTEIN PNISR"/>
    <property type="match status" value="1"/>
</dbReference>